<accession>A0AAX3WIB8</accession>
<dbReference type="Gene3D" id="3.30.160.140">
    <property type="entry name" value="Shew3726-like"/>
    <property type="match status" value="1"/>
</dbReference>
<dbReference type="AlphaFoldDB" id="A0AAX3WIB8"/>
<sequence length="89" mass="10029">MPIVGYPGWLPAIDANTRKHVCFAMSDRRRHIPCRISINTLRDCFGEENSDPLDLFESCQGEIEDAASRKFLGNNISNGLIELEEGDFD</sequence>
<evidence type="ECO:0000313" key="1">
    <source>
        <dbReference type="EMBL" id="WHQ70519.1"/>
    </source>
</evidence>
<reference evidence="1" key="1">
    <citation type="journal article" date="2022" name="Biotechnol. Bioprocess Eng.">
        <title>Pan-genome Analysis Reveals Comparative Genomic Features of Central Metabolic Pathways in Methylorubrum extorquens.</title>
        <authorList>
            <person name="Lee G.M."/>
            <person name="Scott-Nevros Z.K."/>
            <person name="Lee S.-M."/>
            <person name="Kim D."/>
        </authorList>
    </citation>
    <scope>NUCLEOTIDE SEQUENCE</scope>
    <source>
        <strain evidence="1">ATCC 55366</strain>
    </source>
</reference>
<dbReference type="RefSeq" id="WP_209687996.1">
    <property type="nucleotide sequence ID" value="NZ_CP073633.1"/>
</dbReference>
<dbReference type="Pfam" id="PF07369">
    <property type="entry name" value="DUF1488"/>
    <property type="match status" value="1"/>
</dbReference>
<dbReference type="InterPro" id="IPR009962">
    <property type="entry name" value="DUF1488"/>
</dbReference>
<name>A0AAX3WIB8_METEX</name>
<organism evidence="1 2">
    <name type="scientific">Methylorubrum extorquens</name>
    <name type="common">Methylobacterium dichloromethanicum</name>
    <name type="synonym">Methylobacterium extorquens</name>
    <dbReference type="NCBI Taxonomy" id="408"/>
    <lineage>
        <taxon>Bacteria</taxon>
        <taxon>Pseudomonadati</taxon>
        <taxon>Pseudomonadota</taxon>
        <taxon>Alphaproteobacteria</taxon>
        <taxon>Hyphomicrobiales</taxon>
        <taxon>Methylobacteriaceae</taxon>
        <taxon>Methylorubrum</taxon>
    </lineage>
</organism>
<dbReference type="SUPFAM" id="SSF160272">
    <property type="entry name" value="Shew3726-like"/>
    <property type="match status" value="1"/>
</dbReference>
<gene>
    <name evidence="1" type="ORF">KEC54_02465</name>
</gene>
<dbReference type="Proteomes" id="UP001223720">
    <property type="component" value="Chromosome"/>
</dbReference>
<dbReference type="InterPro" id="IPR036692">
    <property type="entry name" value="Shew3726-like_sf"/>
</dbReference>
<dbReference type="EMBL" id="CP073633">
    <property type="protein sequence ID" value="WHQ70519.1"/>
    <property type="molecule type" value="Genomic_DNA"/>
</dbReference>
<evidence type="ECO:0000313" key="2">
    <source>
        <dbReference type="Proteomes" id="UP001223720"/>
    </source>
</evidence>
<proteinExistence type="predicted"/>
<protein>
    <submittedName>
        <fullName evidence="1">DUF1488 family protein</fullName>
    </submittedName>
</protein>